<feature type="compositionally biased region" description="Basic and acidic residues" evidence="1">
    <location>
        <begin position="83"/>
        <end position="93"/>
    </location>
</feature>
<accession>A0A1L7XJA7</accession>
<dbReference type="Proteomes" id="UP000184330">
    <property type="component" value="Unassembled WGS sequence"/>
</dbReference>
<evidence type="ECO:0000256" key="1">
    <source>
        <dbReference type="SAM" id="MobiDB-lite"/>
    </source>
</evidence>
<evidence type="ECO:0000313" key="3">
    <source>
        <dbReference type="Proteomes" id="UP000184330"/>
    </source>
</evidence>
<evidence type="ECO:0000313" key="2">
    <source>
        <dbReference type="EMBL" id="CZR65119.1"/>
    </source>
</evidence>
<feature type="region of interest" description="Disordered" evidence="1">
    <location>
        <begin position="1"/>
        <end position="109"/>
    </location>
</feature>
<gene>
    <name evidence="2" type="ORF">PAC_15019</name>
</gene>
<feature type="compositionally biased region" description="Acidic residues" evidence="1">
    <location>
        <begin position="66"/>
        <end position="79"/>
    </location>
</feature>
<organism evidence="2 3">
    <name type="scientific">Phialocephala subalpina</name>
    <dbReference type="NCBI Taxonomy" id="576137"/>
    <lineage>
        <taxon>Eukaryota</taxon>
        <taxon>Fungi</taxon>
        <taxon>Dikarya</taxon>
        <taxon>Ascomycota</taxon>
        <taxon>Pezizomycotina</taxon>
        <taxon>Leotiomycetes</taxon>
        <taxon>Helotiales</taxon>
        <taxon>Mollisiaceae</taxon>
        <taxon>Phialocephala</taxon>
        <taxon>Phialocephala fortinii species complex</taxon>
    </lineage>
</organism>
<name>A0A1L7XJA7_9HELO</name>
<feature type="compositionally biased region" description="Polar residues" evidence="1">
    <location>
        <begin position="32"/>
        <end position="41"/>
    </location>
</feature>
<dbReference type="EMBL" id="FJOG01000029">
    <property type="protein sequence ID" value="CZR65119.1"/>
    <property type="molecule type" value="Genomic_DNA"/>
</dbReference>
<protein>
    <submittedName>
        <fullName evidence="2">Uncharacterized protein</fullName>
    </submittedName>
</protein>
<dbReference type="AlphaFoldDB" id="A0A1L7XJA7"/>
<proteinExistence type="predicted"/>
<keyword evidence="3" id="KW-1185">Reference proteome</keyword>
<reference evidence="2 3" key="1">
    <citation type="submission" date="2016-03" db="EMBL/GenBank/DDBJ databases">
        <authorList>
            <person name="Ploux O."/>
        </authorList>
    </citation>
    <scope>NUCLEOTIDE SEQUENCE [LARGE SCALE GENOMIC DNA]</scope>
    <source>
        <strain evidence="2 3">UAMH 11012</strain>
    </source>
</reference>
<sequence>MRASSTARDHNFATYEGASTSTTTSTKREQNYKITPNTLSLSDEEEENEQGESHNVGKWSERGDGEDQDGDVPEEDDVQGDGQGEHDEQHDGEVSGAGERSENGQQFSATDFFGALEALRRDSDDYVARPQRHPSCVIFIADPDDEGMTDEQIQRIINRLLGSLSS</sequence>